<dbReference type="EMBL" id="JADWYR010000002">
    <property type="protein sequence ID" value="MBG9377018.1"/>
    <property type="molecule type" value="Genomic_DNA"/>
</dbReference>
<dbReference type="InterPro" id="IPR049574">
    <property type="entry name" value="CrtA-like"/>
</dbReference>
<accession>A0A931E8E7</accession>
<dbReference type="CDD" id="cd21650">
    <property type="entry name" value="CrtA-like"/>
    <property type="match status" value="1"/>
</dbReference>
<comment type="caution">
    <text evidence="1">The sequence shown here is derived from an EMBL/GenBank/DDBJ whole genome shotgun (WGS) entry which is preliminary data.</text>
</comment>
<name>A0A931E8E7_9BACT</name>
<proteinExistence type="predicted"/>
<dbReference type="AlphaFoldDB" id="A0A931E8E7"/>
<protein>
    <submittedName>
        <fullName evidence="1">DUF3291 domain-containing protein</fullName>
    </submittedName>
</protein>
<sequence length="213" mass="24495">MALFRLPLLMKSRIRFCKLLGCGKNGTFDIHPDWRQWGIITMQPVATGATVTNRVLYGGFISGWWHFFKCEVYTMLLEPLEGHGKWNGEEVFGQLPRQSGYEGKIAVLTRATIRLSRLKNFWKNVDGVAAKMHRADGFITSVGIGEMPWIRQATFSIWQSKTQMKNFAYKMHEHADVIKKTHKEKWYSEDMFVRFRPLASFGTLHGADPLHAG</sequence>
<keyword evidence="2" id="KW-1185">Reference proteome</keyword>
<organism evidence="1 2">
    <name type="scientific">Panacibacter microcysteis</name>
    <dbReference type="NCBI Taxonomy" id="2793269"/>
    <lineage>
        <taxon>Bacteria</taxon>
        <taxon>Pseudomonadati</taxon>
        <taxon>Bacteroidota</taxon>
        <taxon>Chitinophagia</taxon>
        <taxon>Chitinophagales</taxon>
        <taxon>Chitinophagaceae</taxon>
        <taxon>Panacibacter</taxon>
    </lineage>
</organism>
<gene>
    <name evidence="1" type="ORF">I5907_12305</name>
</gene>
<reference evidence="1" key="1">
    <citation type="submission" date="2020-11" db="EMBL/GenBank/DDBJ databases">
        <title>Bacterial whole genome sequence for Panacibacter sp. DH6.</title>
        <authorList>
            <person name="Le V."/>
            <person name="Ko S."/>
            <person name="Ahn C.-Y."/>
            <person name="Oh H.-M."/>
        </authorList>
    </citation>
    <scope>NUCLEOTIDE SEQUENCE</scope>
    <source>
        <strain evidence="1">DH6</strain>
    </source>
</reference>
<dbReference type="Proteomes" id="UP000628448">
    <property type="component" value="Unassembled WGS sequence"/>
</dbReference>
<evidence type="ECO:0000313" key="2">
    <source>
        <dbReference type="Proteomes" id="UP000628448"/>
    </source>
</evidence>
<evidence type="ECO:0000313" key="1">
    <source>
        <dbReference type="EMBL" id="MBG9377018.1"/>
    </source>
</evidence>